<evidence type="ECO:0000256" key="5">
    <source>
        <dbReference type="ARBA" id="ARBA00023054"/>
    </source>
</evidence>
<feature type="non-terminal residue" evidence="11">
    <location>
        <position position="1"/>
    </location>
</feature>
<evidence type="ECO:0000256" key="3">
    <source>
        <dbReference type="ARBA" id="ARBA00022692"/>
    </source>
</evidence>
<name>A0A5J9TCX1_9POAL</name>
<feature type="coiled-coil region" evidence="8">
    <location>
        <begin position="359"/>
        <end position="414"/>
    </location>
</feature>
<keyword evidence="4 10" id="KW-1133">Transmembrane helix</keyword>
<keyword evidence="12" id="KW-1185">Reference proteome</keyword>
<evidence type="ECO:0000256" key="2">
    <source>
        <dbReference type="ARBA" id="ARBA00022475"/>
    </source>
</evidence>
<accession>A0A5J9TCX1</accession>
<keyword evidence="6 10" id="KW-0472">Membrane</keyword>
<dbReference type="InterPro" id="IPR055282">
    <property type="entry name" value="PPI1-4"/>
</dbReference>
<reference evidence="11 12" key="1">
    <citation type="journal article" date="2019" name="Sci. Rep.">
        <title>A high-quality genome of Eragrostis curvula grass provides insights into Poaceae evolution and supports new strategies to enhance forage quality.</title>
        <authorList>
            <person name="Carballo J."/>
            <person name="Santos B.A.C.M."/>
            <person name="Zappacosta D."/>
            <person name="Garbus I."/>
            <person name="Selva J.P."/>
            <person name="Gallo C.A."/>
            <person name="Diaz A."/>
            <person name="Albertini E."/>
            <person name="Caccamo M."/>
            <person name="Echenique V."/>
        </authorList>
    </citation>
    <scope>NUCLEOTIDE SEQUENCE [LARGE SCALE GENOMIC DNA]</scope>
    <source>
        <strain evidence="12">cv. Victoria</strain>
        <tissue evidence="11">Leaf</tissue>
    </source>
</reference>
<dbReference type="Proteomes" id="UP000324897">
    <property type="component" value="Chromosome 3"/>
</dbReference>
<feature type="region of interest" description="Disordered" evidence="9">
    <location>
        <begin position="141"/>
        <end position="178"/>
    </location>
</feature>
<comment type="subcellular location">
    <subcellularLocation>
        <location evidence="1">Cell membrane</location>
        <topology evidence="1">Single-pass membrane protein</topology>
    </subcellularLocation>
</comment>
<feature type="compositionally biased region" description="Acidic residues" evidence="9">
    <location>
        <begin position="648"/>
        <end position="657"/>
    </location>
</feature>
<feature type="compositionally biased region" description="Basic and acidic residues" evidence="9">
    <location>
        <begin position="561"/>
        <end position="604"/>
    </location>
</feature>
<organism evidence="11 12">
    <name type="scientific">Eragrostis curvula</name>
    <name type="common">weeping love grass</name>
    <dbReference type="NCBI Taxonomy" id="38414"/>
    <lineage>
        <taxon>Eukaryota</taxon>
        <taxon>Viridiplantae</taxon>
        <taxon>Streptophyta</taxon>
        <taxon>Embryophyta</taxon>
        <taxon>Tracheophyta</taxon>
        <taxon>Spermatophyta</taxon>
        <taxon>Magnoliopsida</taxon>
        <taxon>Liliopsida</taxon>
        <taxon>Poales</taxon>
        <taxon>Poaceae</taxon>
        <taxon>PACMAD clade</taxon>
        <taxon>Chloridoideae</taxon>
        <taxon>Eragrostideae</taxon>
        <taxon>Eragrostidinae</taxon>
        <taxon>Eragrostis</taxon>
    </lineage>
</organism>
<comment type="similarity">
    <text evidence="7">Belongs to the plant Proton pump-interactor protein family.</text>
</comment>
<feature type="compositionally biased region" description="Basic and acidic residues" evidence="9">
    <location>
        <begin position="169"/>
        <end position="178"/>
    </location>
</feature>
<evidence type="ECO:0008006" key="13">
    <source>
        <dbReference type="Google" id="ProtNLM"/>
    </source>
</evidence>
<evidence type="ECO:0000256" key="4">
    <source>
        <dbReference type="ARBA" id="ARBA00022989"/>
    </source>
</evidence>
<dbReference type="OrthoDB" id="2195113at2759"/>
<dbReference type="GO" id="GO:0005886">
    <property type="term" value="C:plasma membrane"/>
    <property type="evidence" value="ECO:0007669"/>
    <property type="project" value="UniProtKB-SubCell"/>
</dbReference>
<evidence type="ECO:0000256" key="8">
    <source>
        <dbReference type="SAM" id="Coils"/>
    </source>
</evidence>
<protein>
    <recommendedName>
        <fullName evidence="13">Proton pump-interactor 1</fullName>
    </recommendedName>
</protein>
<feature type="compositionally biased region" description="Basic and acidic residues" evidence="9">
    <location>
        <begin position="611"/>
        <end position="625"/>
    </location>
</feature>
<proteinExistence type="inferred from homology"/>
<dbReference type="Gramene" id="TVU09236">
    <property type="protein sequence ID" value="TVU09236"/>
    <property type="gene ID" value="EJB05_42689"/>
</dbReference>
<feature type="transmembrane region" description="Helical" evidence="10">
    <location>
        <begin position="697"/>
        <end position="721"/>
    </location>
</feature>
<evidence type="ECO:0000313" key="11">
    <source>
        <dbReference type="EMBL" id="TVU09236.1"/>
    </source>
</evidence>
<feature type="compositionally biased region" description="Basic and acidic residues" evidence="9">
    <location>
        <begin position="520"/>
        <end position="539"/>
    </location>
</feature>
<feature type="region of interest" description="Disordered" evidence="9">
    <location>
        <begin position="517"/>
        <end position="686"/>
    </location>
</feature>
<evidence type="ECO:0000256" key="7">
    <source>
        <dbReference type="ARBA" id="ARBA00038080"/>
    </source>
</evidence>
<evidence type="ECO:0000256" key="9">
    <source>
        <dbReference type="SAM" id="MobiDB-lite"/>
    </source>
</evidence>
<dbReference type="AlphaFoldDB" id="A0A5J9TCX1"/>
<evidence type="ECO:0000256" key="1">
    <source>
        <dbReference type="ARBA" id="ARBA00004162"/>
    </source>
</evidence>
<keyword evidence="2" id="KW-1003">Cell membrane</keyword>
<dbReference type="PANTHER" id="PTHR32219:SF2">
    <property type="entry name" value="PROTON PUMP-INTERACTOR 1"/>
    <property type="match status" value="1"/>
</dbReference>
<dbReference type="EMBL" id="RWGY01000039">
    <property type="protein sequence ID" value="TVU09236.1"/>
    <property type="molecule type" value="Genomic_DNA"/>
</dbReference>
<keyword evidence="5 8" id="KW-0175">Coiled coil</keyword>
<evidence type="ECO:0000313" key="12">
    <source>
        <dbReference type="Proteomes" id="UP000324897"/>
    </source>
</evidence>
<keyword evidence="3 10" id="KW-0812">Transmembrane</keyword>
<dbReference type="PANTHER" id="PTHR32219">
    <property type="entry name" value="RNA-BINDING PROTEIN YLMH-RELATED"/>
    <property type="match status" value="1"/>
</dbReference>
<comment type="caution">
    <text evidence="11">The sequence shown here is derived from an EMBL/GenBank/DDBJ whole genome shotgun (WGS) entry which is preliminary data.</text>
</comment>
<sequence>MEDGPANVGPPFSPVSLCGRARLAQGGVREEEPIRQAHSPNPSLLSQIVSRFGDRHRRQIGATAGASLRPHPCATVACPAPQYCTVSLDSSARFGLPVRVIRSARARPRRTRDMGMEVVGAEAAPAQVKVSDGEVSLFQEKESKETAKEREEAAVFGSDTNGASNDLAPPKDAKDEWPEPKQTHAFFFVKVRSYEDPKIKAKLDLADKEFQKKIQARSKLIEAVRAKKAERSSIISELKPLSAENKQYNEVVNEKIKEMEPLRNSLGKFRDENNAMRAQSAGLCSSIEELEHTIKMLNDRIVHESIPLAEEKRLVKEIKELEKSRSKVASNAANRAKLQDTVVEKEAIQDQVKIIGEGIDGIKKERQAVRSKIKVLEDELKVVDAELASLQEDLDAATARKDKAYEALVELRQARDAKNAGFHHNRTVLNKARDLSSRNMLTELQELHKTEVDNFMAQWCESKAFREDYEKRILSSLNSRLLSRDGRMRNNDEKPIFIESHAPAPPAEQEPVPVKLPAKQAKEAPAKQADEAPKVEARSKGSVKSLKAKAALDADDEYEPEPPKEKPKPKEVDTAKLKELKRQEEIEKNKLALERKKRQAEKQAAKAAARAQKEAEKKLKKEENKAKKKAGAADTDEPSESDAKSDEAAEAQAEEEAAPPSTSVKKEQKNVRNRSVATRTKAPLPKAILKRKKAQSYWSWAGPAAAVAAVLVALLAILGYYQYYRPASASN</sequence>
<feature type="compositionally biased region" description="Basic and acidic residues" evidence="9">
    <location>
        <begin position="141"/>
        <end position="153"/>
    </location>
</feature>
<gene>
    <name evidence="11" type="ORF">EJB05_42689</name>
</gene>
<evidence type="ECO:0000256" key="6">
    <source>
        <dbReference type="ARBA" id="ARBA00023136"/>
    </source>
</evidence>
<evidence type="ECO:0000256" key="10">
    <source>
        <dbReference type="SAM" id="Phobius"/>
    </source>
</evidence>